<accession>A0A8I6XH28</accession>
<dbReference type="Pfam" id="PF02194">
    <property type="entry name" value="PXA"/>
    <property type="match status" value="1"/>
</dbReference>
<dbReference type="PANTHER" id="PTHR22999:SF28">
    <property type="entry name" value="PHOX (PX) DOMAIN-CONTAINING PROTEIN"/>
    <property type="match status" value="1"/>
</dbReference>
<dbReference type="InterPro" id="IPR051837">
    <property type="entry name" value="SortingNexin/PXDomain-PKLike"/>
</dbReference>
<evidence type="ECO:0000313" key="6">
    <source>
        <dbReference type="EnsemblPlants" id="HORVU.MOREX.r3.4HG0355020.1"/>
    </source>
</evidence>
<protein>
    <recommendedName>
        <fullName evidence="5">PXA domain-containing protein</fullName>
    </recommendedName>
</protein>
<dbReference type="Proteomes" id="UP000011116">
    <property type="component" value="Chromosome 4H"/>
</dbReference>
<evidence type="ECO:0000256" key="1">
    <source>
        <dbReference type="ARBA" id="ARBA00004496"/>
    </source>
</evidence>
<keyword evidence="7" id="KW-1185">Reference proteome</keyword>
<reference evidence="6" key="2">
    <citation type="submission" date="2020-10" db="EMBL/GenBank/DDBJ databases">
        <authorList>
            <person name="Scholz U."/>
            <person name="Mascher M."/>
            <person name="Fiebig A."/>
        </authorList>
    </citation>
    <scope>NUCLEOTIDE SEQUENCE [LARGE SCALE GENOMIC DNA]</scope>
    <source>
        <strain evidence="6">cv. Morex</strain>
    </source>
</reference>
<keyword evidence="2" id="KW-0963">Cytoplasm</keyword>
<evidence type="ECO:0000256" key="2">
    <source>
        <dbReference type="ARBA" id="ARBA00022490"/>
    </source>
</evidence>
<dbReference type="Gramene" id="HORVU.MOREX.r3.4HG0355020.1">
    <property type="protein sequence ID" value="HORVU.MOREX.r3.4HG0355020.1"/>
    <property type="gene ID" value="HORVU.MOREX.r3.4HG0355020"/>
</dbReference>
<feature type="compositionally biased region" description="Basic and acidic residues" evidence="3">
    <location>
        <begin position="51"/>
        <end position="64"/>
    </location>
</feature>
<dbReference type="PROSITE" id="PS51207">
    <property type="entry name" value="PXA"/>
    <property type="match status" value="1"/>
</dbReference>
<evidence type="ECO:0000256" key="3">
    <source>
        <dbReference type="SAM" id="MobiDB-lite"/>
    </source>
</evidence>
<evidence type="ECO:0000313" key="7">
    <source>
        <dbReference type="Proteomes" id="UP000011116"/>
    </source>
</evidence>
<dbReference type="InterPro" id="IPR003114">
    <property type="entry name" value="Phox_assoc"/>
</dbReference>
<keyword evidence="4" id="KW-1133">Transmembrane helix</keyword>
<dbReference type="EnsemblPlants" id="HORVU.MOREX.r3.4HG0355020.1">
    <property type="protein sequence ID" value="HORVU.MOREX.r3.4HG0355020.1"/>
    <property type="gene ID" value="HORVU.MOREX.r3.4HG0355020"/>
</dbReference>
<feature type="domain" description="PXA" evidence="5">
    <location>
        <begin position="75"/>
        <end position="125"/>
    </location>
</feature>
<reference evidence="6" key="3">
    <citation type="submission" date="2022-01" db="UniProtKB">
        <authorList>
            <consortium name="EnsemblPlants"/>
        </authorList>
    </citation>
    <scope>IDENTIFICATION</scope>
    <source>
        <strain evidence="6">subsp. vulgare</strain>
    </source>
</reference>
<evidence type="ECO:0000256" key="4">
    <source>
        <dbReference type="SAM" id="Phobius"/>
    </source>
</evidence>
<feature type="region of interest" description="Disordered" evidence="3">
    <location>
        <begin position="42"/>
        <end position="77"/>
    </location>
</feature>
<keyword evidence="4" id="KW-0812">Transmembrane</keyword>
<evidence type="ECO:0000259" key="5">
    <source>
        <dbReference type="PROSITE" id="PS51207"/>
    </source>
</evidence>
<dbReference type="PANTHER" id="PTHR22999">
    <property type="entry name" value="PX SERINE/THREONINE KINASE PXK"/>
    <property type="match status" value="1"/>
</dbReference>
<feature type="transmembrane region" description="Helical" evidence="4">
    <location>
        <begin position="6"/>
        <end position="25"/>
    </location>
</feature>
<feature type="compositionally biased region" description="Polar residues" evidence="3">
    <location>
        <begin position="65"/>
        <end position="74"/>
    </location>
</feature>
<keyword evidence="4" id="KW-0472">Membrane</keyword>
<reference evidence="7" key="1">
    <citation type="journal article" date="2012" name="Nature">
        <title>A physical, genetic and functional sequence assembly of the barley genome.</title>
        <authorList>
            <consortium name="The International Barley Genome Sequencing Consortium"/>
            <person name="Mayer K.F."/>
            <person name="Waugh R."/>
            <person name="Brown J.W."/>
            <person name="Schulman A."/>
            <person name="Langridge P."/>
            <person name="Platzer M."/>
            <person name="Fincher G.B."/>
            <person name="Muehlbauer G.J."/>
            <person name="Sato K."/>
            <person name="Close T.J."/>
            <person name="Wise R.P."/>
            <person name="Stein N."/>
        </authorList>
    </citation>
    <scope>NUCLEOTIDE SEQUENCE [LARGE SCALE GENOMIC DNA]</scope>
    <source>
        <strain evidence="7">cv. Morex</strain>
    </source>
</reference>
<dbReference type="GO" id="GO:0005737">
    <property type="term" value="C:cytoplasm"/>
    <property type="evidence" value="ECO:0007669"/>
    <property type="project" value="UniProtKB-SubCell"/>
</dbReference>
<comment type="subcellular location">
    <subcellularLocation>
        <location evidence="1">Cytoplasm</location>
    </subcellularLocation>
</comment>
<sequence>MSLTSSSVWINFPFAISLIVLFRYLSLDYDFHRKSTTATYHGTSRPLAKTKSIELRKPSPDKKSGSTGSRSKVNSPPVEAAFEQFTRHLVTEWVTDLWYSRITPDKDGPEELISIVNSVLGEISK</sequence>
<proteinExistence type="predicted"/>
<organism evidence="6 7">
    <name type="scientific">Hordeum vulgare subsp. vulgare</name>
    <name type="common">Domesticated barley</name>
    <dbReference type="NCBI Taxonomy" id="112509"/>
    <lineage>
        <taxon>Eukaryota</taxon>
        <taxon>Viridiplantae</taxon>
        <taxon>Streptophyta</taxon>
        <taxon>Embryophyta</taxon>
        <taxon>Tracheophyta</taxon>
        <taxon>Spermatophyta</taxon>
        <taxon>Magnoliopsida</taxon>
        <taxon>Liliopsida</taxon>
        <taxon>Poales</taxon>
        <taxon>Poaceae</taxon>
        <taxon>BOP clade</taxon>
        <taxon>Pooideae</taxon>
        <taxon>Triticodae</taxon>
        <taxon>Triticeae</taxon>
        <taxon>Hordeinae</taxon>
        <taxon>Hordeum</taxon>
    </lineage>
</organism>
<dbReference type="AlphaFoldDB" id="A0A8I6XH28"/>
<name>A0A8I6XH28_HORVV</name>